<name>A0A1X7TDQ8_AMPQE</name>
<proteinExistence type="predicted"/>
<sequence length="262" mass="29110">DNTYYIDKCTELEKCIEMNSTLQEVKIKYEGGNEITSIIISVIRGVTRNKTITSLGIDLTTHINFNVLAPPPPLPDGVIEQLLKDNNTLQALSLNISNELLPSSLTIVEVNTPLTALEIGGWRNSSELMTSSLLPHIKGLLCLILHDPYPPHLLFLSHPSLHTLTLPLDTVESATELFTILQTNTTLKALSVKIKDLNSSMHSLEEESRMGSSSSSLVLHMLMQDLQNALNVAKVYYSLYNGIQNILTENQTLKYLEIDNDI</sequence>
<accession>A0A1X7TDQ8</accession>
<dbReference type="EnsemblMetazoa" id="Aqu2.1.12489_001">
    <property type="protein sequence ID" value="Aqu2.1.12489_001"/>
    <property type="gene ID" value="Aqu2.1.12489"/>
</dbReference>
<evidence type="ECO:0000313" key="1">
    <source>
        <dbReference type="EnsemblMetazoa" id="Aqu2.1.12489_001"/>
    </source>
</evidence>
<organism evidence="1">
    <name type="scientific">Amphimedon queenslandica</name>
    <name type="common">Sponge</name>
    <dbReference type="NCBI Taxonomy" id="400682"/>
    <lineage>
        <taxon>Eukaryota</taxon>
        <taxon>Metazoa</taxon>
        <taxon>Porifera</taxon>
        <taxon>Demospongiae</taxon>
        <taxon>Heteroscleromorpha</taxon>
        <taxon>Haplosclerida</taxon>
        <taxon>Niphatidae</taxon>
        <taxon>Amphimedon</taxon>
    </lineage>
</organism>
<protein>
    <submittedName>
        <fullName evidence="1">Uncharacterized protein</fullName>
    </submittedName>
</protein>
<dbReference type="InParanoid" id="A0A1X7TDQ8"/>
<reference evidence="1" key="1">
    <citation type="submission" date="2017-05" db="UniProtKB">
        <authorList>
            <consortium name="EnsemblMetazoa"/>
        </authorList>
    </citation>
    <scope>IDENTIFICATION</scope>
</reference>
<dbReference type="AlphaFoldDB" id="A0A1X7TDQ8"/>